<proteinExistence type="predicted"/>
<protein>
    <recommendedName>
        <fullName evidence="3">THUMP domain-containing protein</fullName>
    </recommendedName>
</protein>
<name>A0A2R7Y8B9_9CREN</name>
<dbReference type="EMBL" id="NBVN01000002">
    <property type="protein sequence ID" value="PUA33092.1"/>
    <property type="molecule type" value="Genomic_DNA"/>
</dbReference>
<comment type="caution">
    <text evidence="1">The sequence shown here is derived from an EMBL/GenBank/DDBJ whole genome shotgun (WGS) entry which is preliminary data.</text>
</comment>
<accession>A0A2R7Y8B9</accession>
<gene>
    <name evidence="1" type="ORF">B7O98_01225</name>
</gene>
<dbReference type="Proteomes" id="UP000244093">
    <property type="component" value="Unassembled WGS sequence"/>
</dbReference>
<dbReference type="AlphaFoldDB" id="A0A2R7Y8B9"/>
<sequence>MANPSECRNPTYVVTVKYGKEELAEKELGDALFYKDPNVLICRTSFKGVLLLKTVLNDEQVMKLILSYPPSTIERMVRIISCCDISLDLIKCLSEILNNFNIVGYKTVRFGRKGLLSDQQISEVLKFLKGRINPSLENELVLEPVDNYLCVGLVPDKKDRIRRKFL</sequence>
<evidence type="ECO:0000313" key="1">
    <source>
        <dbReference type="EMBL" id="PUA33092.1"/>
    </source>
</evidence>
<reference evidence="1 2" key="1">
    <citation type="journal article" date="2018" name="Syst. Appl. Microbiol.">
        <title>A new symbiotic nanoarchaeote (Candidatus Nanoclepta minutus) and its host (Zestosphaera tikiterensis gen. nov., sp. nov.) from a New Zealand hot spring.</title>
        <authorList>
            <person name="St John E."/>
            <person name="Liu Y."/>
            <person name="Podar M."/>
            <person name="Stott M.B."/>
            <person name="Meneghin J."/>
            <person name="Chen Z."/>
            <person name="Lagutin K."/>
            <person name="Mitchell K."/>
            <person name="Reysenbach A.L."/>
        </authorList>
    </citation>
    <scope>NUCLEOTIDE SEQUENCE [LARGE SCALE GENOMIC DNA]</scope>
    <source>
        <strain evidence="1">NZ3</strain>
    </source>
</reference>
<evidence type="ECO:0008006" key="3">
    <source>
        <dbReference type="Google" id="ProtNLM"/>
    </source>
</evidence>
<evidence type="ECO:0000313" key="2">
    <source>
        <dbReference type="Proteomes" id="UP000244093"/>
    </source>
</evidence>
<organism evidence="1 2">
    <name type="scientific">Zestosphaera tikiterensis</name>
    <dbReference type="NCBI Taxonomy" id="1973259"/>
    <lineage>
        <taxon>Archaea</taxon>
        <taxon>Thermoproteota</taxon>
        <taxon>Thermoprotei</taxon>
        <taxon>Desulfurococcales</taxon>
        <taxon>Desulfurococcaceae</taxon>
        <taxon>Zestosphaera</taxon>
    </lineage>
</organism>